<accession>A0A5E7KHN7</accession>
<evidence type="ECO:0008006" key="3">
    <source>
        <dbReference type="Google" id="ProtNLM"/>
    </source>
</evidence>
<reference evidence="1 2" key="1">
    <citation type="submission" date="2019-09" db="EMBL/GenBank/DDBJ databases">
        <authorList>
            <person name="Chandra G."/>
            <person name="Truman W A."/>
        </authorList>
    </citation>
    <scope>NUCLEOTIDE SEQUENCE [LARGE SCALE GENOMIC DNA]</scope>
    <source>
        <strain evidence="1">PS862</strain>
    </source>
</reference>
<evidence type="ECO:0000313" key="1">
    <source>
        <dbReference type="EMBL" id="VVP00261.1"/>
    </source>
</evidence>
<protein>
    <recommendedName>
        <fullName evidence="3">LacI family transcriptional regulator</fullName>
    </recommendedName>
</protein>
<name>A0A5E7KHN7_PSEFL</name>
<proteinExistence type="predicted"/>
<dbReference type="AlphaFoldDB" id="A0A5E7KHN7"/>
<gene>
    <name evidence="1" type="ORF">PS862_02806</name>
</gene>
<dbReference type="OrthoDB" id="9798934at2"/>
<dbReference type="Proteomes" id="UP000385207">
    <property type="component" value="Unassembled WGS sequence"/>
</dbReference>
<evidence type="ECO:0000313" key="2">
    <source>
        <dbReference type="Proteomes" id="UP000385207"/>
    </source>
</evidence>
<sequence>MFGSPSAPNAVLSVGGIGKTHAQPVLAGIDPDTLVGELGELGEMAAEVLLRRIATPAMAIDQRIVTPSIVLRESTAPLAGVFAQCC</sequence>
<organism evidence="1 2">
    <name type="scientific">Pseudomonas fluorescens</name>
    <dbReference type="NCBI Taxonomy" id="294"/>
    <lineage>
        <taxon>Bacteria</taxon>
        <taxon>Pseudomonadati</taxon>
        <taxon>Pseudomonadota</taxon>
        <taxon>Gammaproteobacteria</taxon>
        <taxon>Pseudomonadales</taxon>
        <taxon>Pseudomonadaceae</taxon>
        <taxon>Pseudomonas</taxon>
    </lineage>
</organism>
<dbReference type="EMBL" id="CABVII010000011">
    <property type="protein sequence ID" value="VVP00261.1"/>
    <property type="molecule type" value="Genomic_DNA"/>
</dbReference>